<dbReference type="SUPFAM" id="SSF52540">
    <property type="entry name" value="P-loop containing nucleoside triphosphate hydrolases"/>
    <property type="match status" value="1"/>
</dbReference>
<evidence type="ECO:0000259" key="10">
    <source>
        <dbReference type="PROSITE" id="PS50893"/>
    </source>
</evidence>
<dbReference type="Gene3D" id="3.10.450.60">
    <property type="match status" value="1"/>
</dbReference>
<evidence type="ECO:0000256" key="6">
    <source>
        <dbReference type="ARBA" id="ARBA00022989"/>
    </source>
</evidence>
<evidence type="ECO:0000256" key="1">
    <source>
        <dbReference type="ARBA" id="ARBA00004141"/>
    </source>
</evidence>
<dbReference type="Pfam" id="PF00305">
    <property type="entry name" value="Lipoxygenase"/>
    <property type="match status" value="1"/>
</dbReference>
<feature type="transmembrane region" description="Helical" evidence="9">
    <location>
        <begin position="765"/>
        <end position="786"/>
    </location>
</feature>
<dbReference type="GO" id="GO:0055085">
    <property type="term" value="P:transmembrane transport"/>
    <property type="evidence" value="ECO:0000318"/>
    <property type="project" value="GO_Central"/>
</dbReference>
<dbReference type="SMART" id="SM00382">
    <property type="entry name" value="AAA"/>
    <property type="match status" value="1"/>
</dbReference>
<dbReference type="InterPro" id="IPR013525">
    <property type="entry name" value="ABC2_TM"/>
</dbReference>
<keyword evidence="7 9" id="KW-0472">Membrane</keyword>
<gene>
    <name evidence="12" type="ORF">KFL_001400020</name>
</gene>
<evidence type="ECO:0000256" key="5">
    <source>
        <dbReference type="ARBA" id="ARBA00022840"/>
    </source>
</evidence>
<dbReference type="GO" id="GO:0005524">
    <property type="term" value="F:ATP binding"/>
    <property type="evidence" value="ECO:0007669"/>
    <property type="project" value="UniProtKB-KW"/>
</dbReference>
<evidence type="ECO:0000256" key="3">
    <source>
        <dbReference type="ARBA" id="ARBA00022692"/>
    </source>
</evidence>
<evidence type="ECO:0000256" key="7">
    <source>
        <dbReference type="ARBA" id="ARBA00023136"/>
    </source>
</evidence>
<evidence type="ECO:0000313" key="13">
    <source>
        <dbReference type="Proteomes" id="UP000054558"/>
    </source>
</evidence>
<accession>A0A1Y1I518</accession>
<proteinExistence type="predicted"/>
<dbReference type="InterPro" id="IPR036226">
    <property type="entry name" value="LipOase_C_sf"/>
</dbReference>
<dbReference type="SUPFAM" id="SSF48484">
    <property type="entry name" value="Lipoxigenase"/>
    <property type="match status" value="1"/>
</dbReference>
<dbReference type="PANTHER" id="PTHR48041">
    <property type="entry name" value="ABC TRANSPORTER G FAMILY MEMBER 28"/>
    <property type="match status" value="1"/>
</dbReference>
<organism evidence="12 13">
    <name type="scientific">Klebsormidium nitens</name>
    <name type="common">Green alga</name>
    <name type="synonym">Ulothrix nitens</name>
    <dbReference type="NCBI Taxonomy" id="105231"/>
    <lineage>
        <taxon>Eukaryota</taxon>
        <taxon>Viridiplantae</taxon>
        <taxon>Streptophyta</taxon>
        <taxon>Klebsormidiophyceae</taxon>
        <taxon>Klebsormidiales</taxon>
        <taxon>Klebsormidiaceae</taxon>
        <taxon>Klebsormidium</taxon>
    </lineage>
</organism>
<dbReference type="Gene3D" id="3.40.50.300">
    <property type="entry name" value="P-loop containing nucleotide triphosphate hydrolases"/>
    <property type="match status" value="1"/>
</dbReference>
<evidence type="ECO:0000256" key="9">
    <source>
        <dbReference type="SAM" id="Phobius"/>
    </source>
</evidence>
<evidence type="ECO:0000256" key="2">
    <source>
        <dbReference type="ARBA" id="ARBA00022448"/>
    </source>
</evidence>
<dbReference type="InterPro" id="IPR003593">
    <property type="entry name" value="AAA+_ATPase"/>
</dbReference>
<dbReference type="EMBL" id="DF237089">
    <property type="protein sequence ID" value="GAQ83218.1"/>
    <property type="molecule type" value="Genomic_DNA"/>
</dbReference>
<dbReference type="GO" id="GO:0016887">
    <property type="term" value="F:ATP hydrolysis activity"/>
    <property type="evidence" value="ECO:0007669"/>
    <property type="project" value="InterPro"/>
</dbReference>
<dbReference type="OrthoDB" id="66620at2759"/>
<dbReference type="STRING" id="105231.A0A1Y1I518"/>
<feature type="region of interest" description="Disordered" evidence="8">
    <location>
        <begin position="290"/>
        <end position="335"/>
    </location>
</feature>
<dbReference type="PROSITE" id="PS50893">
    <property type="entry name" value="ABC_TRANSPORTER_2"/>
    <property type="match status" value="1"/>
</dbReference>
<feature type="compositionally biased region" description="Polar residues" evidence="8">
    <location>
        <begin position="304"/>
        <end position="320"/>
    </location>
</feature>
<feature type="domain" description="ABC transporter" evidence="10">
    <location>
        <begin position="14"/>
        <end position="263"/>
    </location>
</feature>
<dbReference type="PROSITE" id="PS00211">
    <property type="entry name" value="ABC_TRANSPORTER_1"/>
    <property type="match status" value="1"/>
</dbReference>
<keyword evidence="4" id="KW-0547">Nucleotide-binding</keyword>
<feature type="transmembrane region" description="Helical" evidence="9">
    <location>
        <begin position="663"/>
        <end position="686"/>
    </location>
</feature>
<dbReference type="InterPro" id="IPR013819">
    <property type="entry name" value="LipOase_C"/>
</dbReference>
<dbReference type="GO" id="GO:0046872">
    <property type="term" value="F:metal ion binding"/>
    <property type="evidence" value="ECO:0007669"/>
    <property type="project" value="InterPro"/>
</dbReference>
<feature type="compositionally biased region" description="Low complexity" evidence="8">
    <location>
        <begin position="712"/>
        <end position="724"/>
    </location>
</feature>
<reference evidence="12 13" key="1">
    <citation type="journal article" date="2014" name="Nat. Commun.">
        <title>Klebsormidium flaccidum genome reveals primary factors for plant terrestrial adaptation.</title>
        <authorList>
            <person name="Hori K."/>
            <person name="Maruyama F."/>
            <person name="Fujisawa T."/>
            <person name="Togashi T."/>
            <person name="Yamamoto N."/>
            <person name="Seo M."/>
            <person name="Sato S."/>
            <person name="Yamada T."/>
            <person name="Mori H."/>
            <person name="Tajima N."/>
            <person name="Moriyama T."/>
            <person name="Ikeuchi M."/>
            <person name="Watanabe M."/>
            <person name="Wada H."/>
            <person name="Kobayashi K."/>
            <person name="Saito M."/>
            <person name="Masuda T."/>
            <person name="Sasaki-Sekimoto Y."/>
            <person name="Mashiguchi K."/>
            <person name="Awai K."/>
            <person name="Shimojima M."/>
            <person name="Masuda S."/>
            <person name="Iwai M."/>
            <person name="Nobusawa T."/>
            <person name="Narise T."/>
            <person name="Kondo S."/>
            <person name="Saito H."/>
            <person name="Sato R."/>
            <person name="Murakawa M."/>
            <person name="Ihara Y."/>
            <person name="Oshima-Yamada Y."/>
            <person name="Ohtaka K."/>
            <person name="Satoh M."/>
            <person name="Sonobe K."/>
            <person name="Ishii M."/>
            <person name="Ohtani R."/>
            <person name="Kanamori-Sato M."/>
            <person name="Honoki R."/>
            <person name="Miyazaki D."/>
            <person name="Mochizuki H."/>
            <person name="Umetsu J."/>
            <person name="Higashi K."/>
            <person name="Shibata D."/>
            <person name="Kamiya Y."/>
            <person name="Sato N."/>
            <person name="Nakamura Y."/>
            <person name="Tabata S."/>
            <person name="Ida S."/>
            <person name="Kurokawa K."/>
            <person name="Ohta H."/>
        </authorList>
    </citation>
    <scope>NUCLEOTIDE SEQUENCE [LARGE SCALE GENOMIC DNA]</scope>
    <source>
        <strain evidence="12 13">NIES-2285</strain>
    </source>
</reference>
<evidence type="ECO:0000259" key="11">
    <source>
        <dbReference type="PROSITE" id="PS51393"/>
    </source>
</evidence>
<sequence length="1347" mass="145590">MAFGGGPKPGEPVVGWCDLGFAVMTPGWKEKQVLTSLTGFARAGKVLGVLGPSGSGKSTFLSLLAGQLGCGRITSGEVRSAIDGQEDSDMLMYLVPQEDCLQAHLTVRELLTYSARLQLPRARPKVIAARVEATIDAVGLTKVARSRIGGVAGTSGGAPRGISGGERKRLAIAGALLSERPVLLLDEPTSGLDATTAAKILALCSDIAARHACAVVLTVHQPRRSAFEQLDDVLLLSHGRTVYFGARGEALSDYLQFHLLLPPELVVSSNRANLLLDLVENYETGASTAVETADSAALEEPDSPGSQERTMLAANRTSESSDFEEESGPLDFGSEASADASFVDRDGPMLRRSSSFDTNKHLLATGTFPRADLVAAHESSAGHAAALKVAGDLPHVWTPGSNESTFSLRSAKILAARSMRADLWSDPTWLVTMIAHSNIVLLVVGTLFWHVPSTLGGVSIAAAALLLVLTFGASFTWHRTERAVQMITTFQAEHANGLYAPASLALARTVYDELITAVAHVPPYLYYYWLVGLRASTSAYLTFIFVIWVSMSTFNLWTVTLAFVSGRDWLATLINTSLLGAWTLTAGFLVTSSQIPVWWRWLNYVNPVRYAGHALVLNQYADMGPVSDCLDSQRVPALVDGTLVRACPDGLQIVTALGMKRTVLWNVGIVVAINLVSRAVFFAALAMRGYVTSSNRHTMATAAATARRKTSEGLTETSGSSPGPRNDDVERALPPRGSQPVATKTARRPGALTRALTRMLPTSQAAFLLLGILKLAIVVAFSAYFFREVAPEESPKYGWATGTKSSYPALYGYVEASTLTVDDVLEYDRYRVEVVAPHVKLWNTLFPRVEPPIYRAENDSLGPDKELGSFQELFQVFPRGYDIGPQDPGAQMKWFMNDTGDGALLLRIMQMSGDDQCFSRLTTLPPVDSFPVATSTGVQVFLQQTLRTTWGNAPTTLEQALSAGRLYMANYWFLENVEHDIGYTTHAPKILFYLLDSGELVTVAIQLGQNPRQAPLITAYDDARATGNPWNWWYARVCARHAITMSANFYHVATLHWPVETVRVALNRALSESHPVRALLYPFMGYASVLNTATRVPGALPLKLTGQGQATLVSNILGNTSFVDSYDYVASLERRGLTAPAAGAPDFAEVSEMRDLLIALWGVQDDFAAAFVNATYAEDADVEADAPLQDFVTELSHPDRGNFGNLTRSGQVATRGDLAGVLTRLLHRRVIHGAAGPVWQAQAIVYPTTYVPVLRAAPLLGRMQESTLLNAFGTRLDVVEFLDFFFFALAPAPKPMAAWQGGDFFPGGSALSALVDEYIGNTTAALRAHDRNGTWNIAATWGGLTAG</sequence>
<keyword evidence="13" id="KW-1185">Reference proteome</keyword>
<evidence type="ECO:0000256" key="4">
    <source>
        <dbReference type="ARBA" id="ARBA00022741"/>
    </source>
</evidence>
<dbReference type="InterPro" id="IPR003439">
    <property type="entry name" value="ABC_transporter-like_ATP-bd"/>
</dbReference>
<dbReference type="PANTHER" id="PTHR48041:SF111">
    <property type="entry name" value="ABC TRANSPORTER G FAMILY MEMBER 14"/>
    <property type="match status" value="1"/>
</dbReference>
<dbReference type="GO" id="GO:0016702">
    <property type="term" value="F:oxidoreductase activity, acting on single donors with incorporation of molecular oxygen, incorporation of two atoms of oxygen"/>
    <property type="evidence" value="ECO:0007669"/>
    <property type="project" value="InterPro"/>
</dbReference>
<feature type="region of interest" description="Disordered" evidence="8">
    <location>
        <begin position="701"/>
        <end position="748"/>
    </location>
</feature>
<keyword evidence="2" id="KW-0813">Transport</keyword>
<keyword evidence="6 9" id="KW-1133">Transmembrane helix</keyword>
<dbReference type="GO" id="GO:0042626">
    <property type="term" value="F:ATPase-coupled transmembrane transporter activity"/>
    <property type="evidence" value="ECO:0000318"/>
    <property type="project" value="GO_Central"/>
</dbReference>
<feature type="transmembrane region" description="Helical" evidence="9">
    <location>
        <begin position="429"/>
        <end position="449"/>
    </location>
</feature>
<dbReference type="InterPro" id="IPR027417">
    <property type="entry name" value="P-loop_NTPase"/>
</dbReference>
<feature type="transmembrane region" description="Helical" evidence="9">
    <location>
        <begin position="576"/>
        <end position="599"/>
    </location>
</feature>
<keyword evidence="3 9" id="KW-0812">Transmembrane</keyword>
<dbReference type="Pfam" id="PF01061">
    <property type="entry name" value="ABC2_membrane"/>
    <property type="match status" value="1"/>
</dbReference>
<dbReference type="Gene3D" id="1.20.245.10">
    <property type="entry name" value="Lipoxygenase-1, Domain 5"/>
    <property type="match status" value="1"/>
</dbReference>
<dbReference type="InterPro" id="IPR017871">
    <property type="entry name" value="ABC_transporter-like_CS"/>
</dbReference>
<evidence type="ECO:0000256" key="8">
    <source>
        <dbReference type="SAM" id="MobiDB-lite"/>
    </source>
</evidence>
<comment type="subcellular location">
    <subcellularLocation>
        <location evidence="1">Membrane</location>
        <topology evidence="1">Multi-pass membrane protein</topology>
    </subcellularLocation>
</comment>
<dbReference type="Pfam" id="PF00005">
    <property type="entry name" value="ABC_tran"/>
    <property type="match status" value="1"/>
</dbReference>
<feature type="transmembrane region" description="Helical" evidence="9">
    <location>
        <begin position="455"/>
        <end position="477"/>
    </location>
</feature>
<dbReference type="GO" id="GO:0140359">
    <property type="term" value="F:ABC-type transporter activity"/>
    <property type="evidence" value="ECO:0007669"/>
    <property type="project" value="InterPro"/>
</dbReference>
<feature type="domain" description="Lipoxygenase" evidence="11">
    <location>
        <begin position="920"/>
        <end position="1223"/>
    </location>
</feature>
<dbReference type="GO" id="GO:0016020">
    <property type="term" value="C:membrane"/>
    <property type="evidence" value="ECO:0000318"/>
    <property type="project" value="GO_Central"/>
</dbReference>
<name>A0A1Y1I518_KLENI</name>
<dbReference type="InterPro" id="IPR050352">
    <property type="entry name" value="ABCG_transporters"/>
</dbReference>
<dbReference type="PROSITE" id="PS51393">
    <property type="entry name" value="LIPOXYGENASE_3"/>
    <property type="match status" value="1"/>
</dbReference>
<keyword evidence="5 12" id="KW-0067">ATP-binding</keyword>
<dbReference type="Proteomes" id="UP000054558">
    <property type="component" value="Unassembled WGS sequence"/>
</dbReference>
<protein>
    <submittedName>
        <fullName evidence="12">ATP-binding cassette (ABC) superfamily protein</fullName>
    </submittedName>
</protein>
<evidence type="ECO:0000313" key="12">
    <source>
        <dbReference type="EMBL" id="GAQ83218.1"/>
    </source>
</evidence>